<evidence type="ECO:0000256" key="5">
    <source>
        <dbReference type="ARBA" id="ARBA00023242"/>
    </source>
</evidence>
<keyword evidence="3" id="KW-0238">DNA-binding</keyword>
<dbReference type="InterPro" id="IPR036638">
    <property type="entry name" value="HLH_DNA-bd_sf"/>
</dbReference>
<evidence type="ECO:0000256" key="3">
    <source>
        <dbReference type="ARBA" id="ARBA00023125"/>
    </source>
</evidence>
<dbReference type="CDD" id="cd11455">
    <property type="entry name" value="bHLH_AtAIG1_like"/>
    <property type="match status" value="1"/>
</dbReference>
<dbReference type="GO" id="GO:0003700">
    <property type="term" value="F:DNA-binding transcription factor activity"/>
    <property type="evidence" value="ECO:0007669"/>
    <property type="project" value="InterPro"/>
</dbReference>
<proteinExistence type="predicted"/>
<keyword evidence="4" id="KW-0804">Transcription</keyword>
<dbReference type="Proteomes" id="UP000886595">
    <property type="component" value="Unassembled WGS sequence"/>
</dbReference>
<accession>A0A8X7WM87</accession>
<feature type="domain" description="BHLH" evidence="6">
    <location>
        <begin position="58"/>
        <end position="107"/>
    </location>
</feature>
<evidence type="ECO:0000256" key="1">
    <source>
        <dbReference type="ARBA" id="ARBA00004123"/>
    </source>
</evidence>
<protein>
    <recommendedName>
        <fullName evidence="6">BHLH domain-containing protein</fullName>
    </recommendedName>
</protein>
<evidence type="ECO:0000313" key="8">
    <source>
        <dbReference type="Proteomes" id="UP000886595"/>
    </source>
</evidence>
<dbReference type="PANTHER" id="PTHR45844:SF21">
    <property type="entry name" value="BHLH DOMAIN-CONTAINING PROTEIN"/>
    <property type="match status" value="1"/>
</dbReference>
<evidence type="ECO:0000313" key="7">
    <source>
        <dbReference type="EMBL" id="KAG2332374.1"/>
    </source>
</evidence>
<dbReference type="InterPro" id="IPR011598">
    <property type="entry name" value="bHLH_dom"/>
</dbReference>
<organism evidence="7 8">
    <name type="scientific">Brassica carinata</name>
    <name type="common">Ethiopian mustard</name>
    <name type="synonym">Abyssinian cabbage</name>
    <dbReference type="NCBI Taxonomy" id="52824"/>
    <lineage>
        <taxon>Eukaryota</taxon>
        <taxon>Viridiplantae</taxon>
        <taxon>Streptophyta</taxon>
        <taxon>Embryophyta</taxon>
        <taxon>Tracheophyta</taxon>
        <taxon>Spermatophyta</taxon>
        <taxon>Magnoliopsida</taxon>
        <taxon>eudicotyledons</taxon>
        <taxon>Gunneridae</taxon>
        <taxon>Pentapetalae</taxon>
        <taxon>rosids</taxon>
        <taxon>malvids</taxon>
        <taxon>Brassicales</taxon>
        <taxon>Brassicaceae</taxon>
        <taxon>Brassiceae</taxon>
        <taxon>Brassica</taxon>
    </lineage>
</organism>
<dbReference type="GO" id="GO:0046983">
    <property type="term" value="F:protein dimerization activity"/>
    <property type="evidence" value="ECO:0007669"/>
    <property type="project" value="InterPro"/>
</dbReference>
<dbReference type="PROSITE" id="PS50888">
    <property type="entry name" value="BHLH"/>
    <property type="match status" value="1"/>
</dbReference>
<comment type="subcellular location">
    <subcellularLocation>
        <location evidence="1">Nucleus</location>
    </subcellularLocation>
</comment>
<gene>
    <name evidence="7" type="ORF">Bca52824_003554</name>
</gene>
<sequence length="243" mass="26952">MENSYDSAAAAAKWSDTTSPYNMVSWSLLQPDSSDTDLSRCNLGSSDEFVGGNDKAESVSRSHRLAEKRRRDRINSHLSALRKLVPDSDKLDKAALLARVIEQVKELKQDAKESPIFQDLPTEADEVIVLPETICNELKPDTIIFKASFCCPDQTEAIPEIVGVLTKFQLETIQAEIICVGGRMRINFILKETATTTTSAKALKQSLCAALNRITALSSSSTSSVCRIRSKRQRWFLSSNYSQ</sequence>
<dbReference type="InterPro" id="IPR045847">
    <property type="entry name" value="AIG1-like"/>
</dbReference>
<dbReference type="SUPFAM" id="SSF47459">
    <property type="entry name" value="HLH, helix-loop-helix DNA-binding domain"/>
    <property type="match status" value="1"/>
</dbReference>
<name>A0A8X7WM87_BRACI</name>
<dbReference type="EMBL" id="JAAMPC010000001">
    <property type="protein sequence ID" value="KAG2332374.1"/>
    <property type="molecule type" value="Genomic_DNA"/>
</dbReference>
<reference evidence="7 8" key="1">
    <citation type="submission" date="2020-02" db="EMBL/GenBank/DDBJ databases">
        <authorList>
            <person name="Ma Q."/>
            <person name="Huang Y."/>
            <person name="Song X."/>
            <person name="Pei D."/>
        </authorList>
    </citation>
    <scope>NUCLEOTIDE SEQUENCE [LARGE SCALE GENOMIC DNA]</scope>
    <source>
        <strain evidence="7">Sxm20200214</strain>
        <tissue evidence="7">Leaf</tissue>
    </source>
</reference>
<dbReference type="SMART" id="SM00353">
    <property type="entry name" value="HLH"/>
    <property type="match status" value="1"/>
</dbReference>
<dbReference type="GO" id="GO:0003677">
    <property type="term" value="F:DNA binding"/>
    <property type="evidence" value="ECO:0007669"/>
    <property type="project" value="UniProtKB-KW"/>
</dbReference>
<evidence type="ECO:0000256" key="2">
    <source>
        <dbReference type="ARBA" id="ARBA00023015"/>
    </source>
</evidence>
<dbReference type="GO" id="GO:0005634">
    <property type="term" value="C:nucleus"/>
    <property type="evidence" value="ECO:0007669"/>
    <property type="project" value="UniProtKB-SubCell"/>
</dbReference>
<evidence type="ECO:0000256" key="4">
    <source>
        <dbReference type="ARBA" id="ARBA00023163"/>
    </source>
</evidence>
<dbReference type="Pfam" id="PF00010">
    <property type="entry name" value="HLH"/>
    <property type="match status" value="1"/>
</dbReference>
<dbReference type="PANTHER" id="PTHR45844">
    <property type="entry name" value="TRANSCRIPTION FACTOR BHLH30"/>
    <property type="match status" value="1"/>
</dbReference>
<keyword evidence="2" id="KW-0805">Transcription regulation</keyword>
<dbReference type="AlphaFoldDB" id="A0A8X7WM87"/>
<evidence type="ECO:0000259" key="6">
    <source>
        <dbReference type="PROSITE" id="PS50888"/>
    </source>
</evidence>
<dbReference type="OrthoDB" id="71302at2759"/>
<comment type="caution">
    <text evidence="7">The sequence shown here is derived from an EMBL/GenBank/DDBJ whole genome shotgun (WGS) entry which is preliminary data.</text>
</comment>
<keyword evidence="5" id="KW-0539">Nucleus</keyword>
<keyword evidence="8" id="KW-1185">Reference proteome</keyword>
<dbReference type="Gene3D" id="4.10.280.10">
    <property type="entry name" value="Helix-loop-helix DNA-binding domain"/>
    <property type="match status" value="1"/>
</dbReference>